<sequence>MARKAIRRYISSVEPDSGPSTKHLIGTTAWLESDYPALIDGNGIDQSNDTPLIGPFIAQAILENRRDEYTRFRT</sequence>
<dbReference type="Proteomes" id="UP000029424">
    <property type="component" value="Chromosome 2"/>
</dbReference>
<gene>
    <name evidence="1" type="ORF">DM82_5854</name>
</gene>
<dbReference type="KEGG" id="bok:DM82_5854"/>
<proteinExistence type="predicted"/>
<name>A0AAI8BCU5_9BURK</name>
<organism evidence="1 2">
    <name type="scientific">Burkholderia oklahomensis</name>
    <dbReference type="NCBI Taxonomy" id="342113"/>
    <lineage>
        <taxon>Bacteria</taxon>
        <taxon>Pseudomonadati</taxon>
        <taxon>Pseudomonadota</taxon>
        <taxon>Betaproteobacteria</taxon>
        <taxon>Burkholderiales</taxon>
        <taxon>Burkholderiaceae</taxon>
        <taxon>Burkholderia</taxon>
        <taxon>pseudomallei group</taxon>
    </lineage>
</organism>
<evidence type="ECO:0000313" key="1">
    <source>
        <dbReference type="EMBL" id="AIO70503.1"/>
    </source>
</evidence>
<accession>A0AAI8BCU5</accession>
<protein>
    <submittedName>
        <fullName evidence="1">Uncharacterized protein</fullName>
    </submittedName>
</protein>
<dbReference type="RefSeq" id="WP_232239154.1">
    <property type="nucleotide sequence ID" value="NZ_CP008727.1"/>
</dbReference>
<dbReference type="AlphaFoldDB" id="A0AAI8BCU5"/>
<evidence type="ECO:0000313" key="2">
    <source>
        <dbReference type="Proteomes" id="UP000029424"/>
    </source>
</evidence>
<keyword evidence="2" id="KW-1185">Reference proteome</keyword>
<reference evidence="1 2" key="1">
    <citation type="submission" date="2014-06" db="EMBL/GenBank/DDBJ databases">
        <authorList>
            <person name="Bishop-Lilly K.A."/>
            <person name="Broomall S.M."/>
            <person name="Chain P.S."/>
            <person name="Chertkov O."/>
            <person name="Coyne S.R."/>
            <person name="Daligault H.E."/>
            <person name="Davenport K.W."/>
            <person name="Erkkila T."/>
            <person name="Frey K.G."/>
            <person name="Gibbons H.S."/>
            <person name="Gu W."/>
            <person name="Jaissle J."/>
            <person name="Johnson S.L."/>
            <person name="Koroleva G.I."/>
            <person name="Ladner J.T."/>
            <person name="Lo C.-C."/>
            <person name="Minogue T.D."/>
            <person name="Munk C."/>
            <person name="Palacios G.F."/>
            <person name="Redden C.L."/>
            <person name="Rosenzweig C.N."/>
            <person name="Scholz M.B."/>
            <person name="Teshima H."/>
            <person name="Xu Y."/>
        </authorList>
    </citation>
    <scope>NUCLEOTIDE SEQUENCE [LARGE SCALE GENOMIC DNA]</scope>
    <source>
        <strain evidence="1 2">EO147</strain>
    </source>
</reference>
<dbReference type="EMBL" id="CP008727">
    <property type="protein sequence ID" value="AIO70503.1"/>
    <property type="molecule type" value="Genomic_DNA"/>
</dbReference>